<accession>A0A5C0XPA0</accession>
<proteinExistence type="predicted"/>
<evidence type="ECO:0000313" key="1">
    <source>
        <dbReference type="EMBL" id="QEK78659.1"/>
    </source>
</evidence>
<evidence type="ECO:0000313" key="2">
    <source>
        <dbReference type="Proteomes" id="UP000324354"/>
    </source>
</evidence>
<organism evidence="1 2">
    <name type="scientific">Pyrococcus furiosus (strain ATCC 43587 / DSM 3638 / JCM 8422 / Vc1)</name>
    <dbReference type="NCBI Taxonomy" id="186497"/>
    <lineage>
        <taxon>Archaea</taxon>
        <taxon>Methanobacteriati</taxon>
        <taxon>Methanobacteriota</taxon>
        <taxon>Thermococci</taxon>
        <taxon>Thermococcales</taxon>
        <taxon>Thermococcaceae</taxon>
        <taxon>Pyrococcus</taxon>
    </lineage>
</organism>
<dbReference type="GeneID" id="41712808"/>
<protein>
    <submittedName>
        <fullName evidence="1">Uncharacterized protein</fullName>
    </submittedName>
</protein>
<gene>
    <name evidence="1" type="ORF">PFDSM3638_05005</name>
</gene>
<name>A0A5C0XPA0_PYRFU</name>
<dbReference type="RefSeq" id="WP_011012132.1">
    <property type="nucleotide sequence ID" value="NC_003413.1"/>
</dbReference>
<reference evidence="1 2" key="1">
    <citation type="submission" date="2017-08" db="EMBL/GenBank/DDBJ databases">
        <title>Resequencing and Reannotation of the genome of Pyrococcus furiosus type strain DSM3638.</title>
        <authorList>
            <person name="Reichelt R.M."/>
            <person name="Bunk B."/>
        </authorList>
    </citation>
    <scope>NUCLEOTIDE SEQUENCE [LARGE SCALE GENOMIC DNA]</scope>
    <source>
        <strain evidence="1 2">DSM 3638</strain>
    </source>
</reference>
<sequence length="309" mass="35706">MRKGILIFTLISFLLLNTPVLAQEPLNNIDLQPFLKLTMNVTLVNTGEYPKFIAVNPTYDFKTFREGDEYLLHNTTDLIQLSKANLILNKRVGFWIYPHEVLKVEFSINIPMDLGELYLQDYADLCYPDYTITWSTKRITYPPSLGVGPLCEVVYPHLINYPILVDLTSFIQVRDPEIVIYSYSGEVEFTITNRGPKTMFAVALPLIPVDAKIYSITPNPDMNYTEYMGKFLPTYLKSQVQNAKFNLTQESVLFEYTDTLLSTMSSQQNLIQNSITTNEDIVDYPIWIVVLGENSSFDIKYKFQWEFTR</sequence>
<dbReference type="OrthoDB" id="86197at2157"/>
<dbReference type="Proteomes" id="UP000324354">
    <property type="component" value="Chromosome"/>
</dbReference>
<dbReference type="EMBL" id="CP023154">
    <property type="protein sequence ID" value="QEK78659.1"/>
    <property type="molecule type" value="Genomic_DNA"/>
</dbReference>
<dbReference type="AlphaFoldDB" id="A0A5C0XPA0"/>
<dbReference type="GeneID" id="13301602"/>